<keyword evidence="8" id="KW-0393">Immunoglobulin domain</keyword>
<feature type="domain" description="Ig-like" evidence="12">
    <location>
        <begin position="14"/>
        <end position="125"/>
    </location>
</feature>
<dbReference type="GO" id="GO:0016020">
    <property type="term" value="C:membrane"/>
    <property type="evidence" value="ECO:0007669"/>
    <property type="project" value="UniProtKB-SubCell"/>
</dbReference>
<comment type="subcellular location">
    <subcellularLocation>
        <location evidence="1">Membrane</location>
        <topology evidence="1">Single-pass membrane protein</topology>
    </subcellularLocation>
</comment>
<feature type="compositionally biased region" description="Basic and acidic residues" evidence="9">
    <location>
        <begin position="482"/>
        <end position="497"/>
    </location>
</feature>
<evidence type="ECO:0000256" key="7">
    <source>
        <dbReference type="ARBA" id="ARBA00023180"/>
    </source>
</evidence>
<dbReference type="PANTHER" id="PTHR46841">
    <property type="entry name" value="OX-2 MEMBRANE GLYCOPROTEIN"/>
    <property type="match status" value="1"/>
</dbReference>
<dbReference type="GO" id="GO:0030424">
    <property type="term" value="C:axon"/>
    <property type="evidence" value="ECO:0007669"/>
    <property type="project" value="TreeGrafter"/>
</dbReference>
<sequence length="510" mass="55908">MLLILTLTALLFTASMSQITGYGNTTVAYGRNSKYGCAVADPTGVLQVTWQRLFPDRSIENLATYNRRFGEHVNDPYRGKVIFTEATLSSSSITLANVTWADESCYICSFNVYPDGSMRKQICLTVQGISSFKTEVHAPSTTHTHRQPITTVANGDKTFTSRSNITLRLPAGWEGHVDCLLNSGAMGQRSERIPFSLPAREKPEEEGLSALVETQHTVMAAMGEESCLQCQLMQSKNVLQVTWQKILPVGEDNIATYTRKFGQTVNAGFKGRVEFKTAGLQNCSINIMNVTERDEGCYRCLFNTIPEGAFIGRTCLQIYELHGPFLHVLDSVVSCSATGRPAPTVTLTLPHNNSTSVANSNGTFTVTVTARLHNNSREVGCAARVLSAPQKEASMAIPEVKMPAIKGFKEDSRPDNSGVALVRIIVSVVLCSVCVAVAIIAYLCLRKHLKSVSEKDSEMTKTPLKSTKDSLEARTPLMTKVNELRLRCSSAKKEKPSETSNLKVKKNLFS</sequence>
<evidence type="ECO:0000259" key="12">
    <source>
        <dbReference type="PROSITE" id="PS50835"/>
    </source>
</evidence>
<evidence type="ECO:0000313" key="13">
    <source>
        <dbReference type="EMBL" id="KAK1876492.1"/>
    </source>
</evidence>
<dbReference type="GO" id="GO:0043025">
    <property type="term" value="C:neuronal cell body"/>
    <property type="evidence" value="ECO:0007669"/>
    <property type="project" value="TreeGrafter"/>
</dbReference>
<feature type="chain" id="PRO_5042156586" evidence="11">
    <location>
        <begin position="18"/>
        <end position="510"/>
    </location>
</feature>
<dbReference type="GO" id="GO:0009986">
    <property type="term" value="C:cell surface"/>
    <property type="evidence" value="ECO:0007669"/>
    <property type="project" value="TreeGrafter"/>
</dbReference>
<dbReference type="InterPro" id="IPR047164">
    <property type="entry name" value="OX2G-like"/>
</dbReference>
<evidence type="ECO:0000313" key="14">
    <source>
        <dbReference type="Proteomes" id="UP001228049"/>
    </source>
</evidence>
<dbReference type="InterPro" id="IPR013783">
    <property type="entry name" value="Ig-like_fold"/>
</dbReference>
<dbReference type="Proteomes" id="UP001228049">
    <property type="component" value="Unassembled WGS sequence"/>
</dbReference>
<evidence type="ECO:0000256" key="1">
    <source>
        <dbReference type="ARBA" id="ARBA00004167"/>
    </source>
</evidence>
<dbReference type="GO" id="GO:0034113">
    <property type="term" value="P:heterotypic cell-cell adhesion"/>
    <property type="evidence" value="ECO:0007669"/>
    <property type="project" value="TreeGrafter"/>
</dbReference>
<evidence type="ECO:0000256" key="8">
    <source>
        <dbReference type="ARBA" id="ARBA00023319"/>
    </source>
</evidence>
<keyword evidence="2 10" id="KW-0812">Transmembrane</keyword>
<evidence type="ECO:0000256" key="10">
    <source>
        <dbReference type="SAM" id="Phobius"/>
    </source>
</evidence>
<accession>A0AAD9B323</accession>
<keyword evidence="7" id="KW-0325">Glycoprotein</keyword>
<feature type="signal peptide" evidence="11">
    <location>
        <begin position="1"/>
        <end position="17"/>
    </location>
</feature>
<dbReference type="SMART" id="SM00409">
    <property type="entry name" value="IG"/>
    <property type="match status" value="2"/>
</dbReference>
<dbReference type="InterPro" id="IPR003599">
    <property type="entry name" value="Ig_sub"/>
</dbReference>
<dbReference type="Gene3D" id="2.60.40.10">
    <property type="entry name" value="Immunoglobulins"/>
    <property type="match status" value="3"/>
</dbReference>
<feature type="transmembrane region" description="Helical" evidence="10">
    <location>
        <begin position="420"/>
        <end position="445"/>
    </location>
</feature>
<dbReference type="Pfam" id="PF07686">
    <property type="entry name" value="V-set"/>
    <property type="match status" value="1"/>
</dbReference>
<dbReference type="InterPro" id="IPR007110">
    <property type="entry name" value="Ig-like_dom"/>
</dbReference>
<dbReference type="PANTHER" id="PTHR46841:SF7">
    <property type="entry name" value="IG-LIKE DOMAIN-CONTAINING PROTEIN"/>
    <property type="match status" value="1"/>
</dbReference>
<evidence type="ECO:0000256" key="5">
    <source>
        <dbReference type="ARBA" id="ARBA00023136"/>
    </source>
</evidence>
<gene>
    <name evidence="13" type="ORF">KUDE01_001815</name>
</gene>
<evidence type="ECO:0000256" key="9">
    <source>
        <dbReference type="SAM" id="MobiDB-lite"/>
    </source>
</evidence>
<comment type="caution">
    <text evidence="13">The sequence shown here is derived from an EMBL/GenBank/DDBJ whole genome shotgun (WGS) entry which is preliminary data.</text>
</comment>
<reference evidence="13" key="1">
    <citation type="submission" date="2023-04" db="EMBL/GenBank/DDBJ databases">
        <title>Chromosome-level genome of Chaenocephalus aceratus.</title>
        <authorList>
            <person name="Park H."/>
        </authorList>
    </citation>
    <scope>NUCLEOTIDE SEQUENCE</scope>
    <source>
        <strain evidence="13">DE</strain>
        <tissue evidence="13">Muscle</tissue>
    </source>
</reference>
<dbReference type="GO" id="GO:0150079">
    <property type="term" value="P:negative regulation of neuroinflammatory response"/>
    <property type="evidence" value="ECO:0007669"/>
    <property type="project" value="TreeGrafter"/>
</dbReference>
<dbReference type="EMBL" id="JASDAP010000028">
    <property type="protein sequence ID" value="KAK1876492.1"/>
    <property type="molecule type" value="Genomic_DNA"/>
</dbReference>
<keyword evidence="3 11" id="KW-0732">Signal</keyword>
<protein>
    <submittedName>
        <fullName evidence="13">OX-2 membrane glycoprotein</fullName>
    </submittedName>
</protein>
<keyword evidence="6" id="KW-1015">Disulfide bond</keyword>
<dbReference type="AlphaFoldDB" id="A0AAD9B323"/>
<dbReference type="PROSITE" id="PS50835">
    <property type="entry name" value="IG_LIKE"/>
    <property type="match status" value="2"/>
</dbReference>
<keyword evidence="5 10" id="KW-0472">Membrane</keyword>
<evidence type="ECO:0000256" key="6">
    <source>
        <dbReference type="ARBA" id="ARBA00023157"/>
    </source>
</evidence>
<keyword evidence="4 10" id="KW-1133">Transmembrane helix</keyword>
<evidence type="ECO:0000256" key="11">
    <source>
        <dbReference type="SAM" id="SignalP"/>
    </source>
</evidence>
<dbReference type="GO" id="GO:0098632">
    <property type="term" value="F:cell-cell adhesion mediator activity"/>
    <property type="evidence" value="ECO:0007669"/>
    <property type="project" value="InterPro"/>
</dbReference>
<dbReference type="SMART" id="SM00406">
    <property type="entry name" value="IGv"/>
    <property type="match status" value="2"/>
</dbReference>
<dbReference type="InterPro" id="IPR013106">
    <property type="entry name" value="Ig_V-set"/>
</dbReference>
<evidence type="ECO:0000256" key="3">
    <source>
        <dbReference type="ARBA" id="ARBA00022729"/>
    </source>
</evidence>
<name>A0AAD9B323_DISEL</name>
<dbReference type="InterPro" id="IPR036179">
    <property type="entry name" value="Ig-like_dom_sf"/>
</dbReference>
<proteinExistence type="predicted"/>
<evidence type="ECO:0000256" key="2">
    <source>
        <dbReference type="ARBA" id="ARBA00022692"/>
    </source>
</evidence>
<organism evidence="13 14">
    <name type="scientific">Dissostichus eleginoides</name>
    <name type="common">Patagonian toothfish</name>
    <name type="synonym">Dissostichus amissus</name>
    <dbReference type="NCBI Taxonomy" id="100907"/>
    <lineage>
        <taxon>Eukaryota</taxon>
        <taxon>Metazoa</taxon>
        <taxon>Chordata</taxon>
        <taxon>Craniata</taxon>
        <taxon>Vertebrata</taxon>
        <taxon>Euteleostomi</taxon>
        <taxon>Actinopterygii</taxon>
        <taxon>Neopterygii</taxon>
        <taxon>Teleostei</taxon>
        <taxon>Neoteleostei</taxon>
        <taxon>Acanthomorphata</taxon>
        <taxon>Eupercaria</taxon>
        <taxon>Perciformes</taxon>
        <taxon>Notothenioidei</taxon>
        <taxon>Nototheniidae</taxon>
        <taxon>Dissostichus</taxon>
    </lineage>
</organism>
<feature type="domain" description="Ig-like" evidence="12">
    <location>
        <begin position="203"/>
        <end position="300"/>
    </location>
</feature>
<evidence type="ECO:0000256" key="4">
    <source>
        <dbReference type="ARBA" id="ARBA00022989"/>
    </source>
</evidence>
<keyword evidence="14" id="KW-1185">Reference proteome</keyword>
<feature type="region of interest" description="Disordered" evidence="9">
    <location>
        <begin position="455"/>
        <end position="510"/>
    </location>
</feature>
<dbReference type="SUPFAM" id="SSF48726">
    <property type="entry name" value="Immunoglobulin"/>
    <property type="match status" value="2"/>
</dbReference>